<reference evidence="2" key="1">
    <citation type="journal article" date="2020" name="mSystems">
        <title>Genome- and Community-Level Interaction Insights into Carbon Utilization and Element Cycling Functions of Hydrothermarchaeota in Hydrothermal Sediment.</title>
        <authorList>
            <person name="Zhou Z."/>
            <person name="Liu Y."/>
            <person name="Xu W."/>
            <person name="Pan J."/>
            <person name="Luo Z.H."/>
            <person name="Li M."/>
        </authorList>
    </citation>
    <scope>NUCLEOTIDE SEQUENCE [LARGE SCALE GENOMIC DNA]</scope>
    <source>
        <strain evidence="2">SpSt-508</strain>
    </source>
</reference>
<name>A0A7C4QTE7_9PLAN</name>
<dbReference type="AlphaFoldDB" id="A0A7C4QTE7"/>
<comment type="caution">
    <text evidence="2">The sequence shown here is derived from an EMBL/GenBank/DDBJ whole genome shotgun (WGS) entry which is preliminary data.</text>
</comment>
<evidence type="ECO:0000313" key="2">
    <source>
        <dbReference type="EMBL" id="HGT37970.1"/>
    </source>
</evidence>
<dbReference type="SUPFAM" id="SSF50199">
    <property type="entry name" value="Staphylococcal nuclease"/>
    <property type="match status" value="1"/>
</dbReference>
<protein>
    <submittedName>
        <fullName evidence="2">Thermonuclease family protein</fullName>
    </submittedName>
</protein>
<dbReference type="PROSITE" id="PS50830">
    <property type="entry name" value="TNASE_3"/>
    <property type="match status" value="1"/>
</dbReference>
<dbReference type="SMART" id="SM00318">
    <property type="entry name" value="SNc"/>
    <property type="match status" value="1"/>
</dbReference>
<dbReference type="Gene3D" id="2.40.50.90">
    <property type="match status" value="1"/>
</dbReference>
<dbReference type="InterPro" id="IPR016071">
    <property type="entry name" value="Staphylococal_nuclease_OB-fold"/>
</dbReference>
<feature type="domain" description="TNase-like" evidence="1">
    <location>
        <begin position="2"/>
        <end position="113"/>
    </location>
</feature>
<dbReference type="EMBL" id="DSVQ01000004">
    <property type="protein sequence ID" value="HGT37970.1"/>
    <property type="molecule type" value="Genomic_DNA"/>
</dbReference>
<dbReference type="Pfam" id="PF00565">
    <property type="entry name" value="SNase"/>
    <property type="match status" value="1"/>
</dbReference>
<organism evidence="2">
    <name type="scientific">Schlesneria paludicola</name>
    <dbReference type="NCBI Taxonomy" id="360056"/>
    <lineage>
        <taxon>Bacteria</taxon>
        <taxon>Pseudomonadati</taxon>
        <taxon>Planctomycetota</taxon>
        <taxon>Planctomycetia</taxon>
        <taxon>Planctomycetales</taxon>
        <taxon>Planctomycetaceae</taxon>
        <taxon>Schlesneria</taxon>
    </lineage>
</organism>
<dbReference type="InterPro" id="IPR035437">
    <property type="entry name" value="SNase_OB-fold_sf"/>
</dbReference>
<gene>
    <name evidence="2" type="ORF">ENS64_01680</name>
</gene>
<proteinExistence type="predicted"/>
<accession>A0A7C4QTE7</accession>
<evidence type="ECO:0000259" key="1">
    <source>
        <dbReference type="PROSITE" id="PS50830"/>
    </source>
</evidence>
<sequence>MYEYRARIVRVIDGDTVEAEIDLGFHVRFTVTLRLAGINAPETKGTERPRGLAATRYLESLLDDLTGDTRELVVRTHKDVTEKYGRYLAELIAGEVNLNQALVAAGHAVPAQY</sequence>